<dbReference type="RefSeq" id="WP_037240299.1">
    <property type="nucleotide sequence ID" value="NZ_CP008947.1"/>
</dbReference>
<evidence type="ECO:0000313" key="8">
    <source>
        <dbReference type="Proteomes" id="UP000028488"/>
    </source>
</evidence>
<protein>
    <recommendedName>
        <fullName evidence="6">HTH lysR-type domain-containing protein</fullName>
    </recommendedName>
</protein>
<reference evidence="7 8" key="1">
    <citation type="submission" date="2014-07" db="EMBL/GenBank/DDBJ databases">
        <title>Genome Sequence of Rhodococcus opacus Strain R7, a Biodegrader of Mono- and Polycyclic Aromatic Hydrocarbons.</title>
        <authorList>
            <person name="Di Gennaro P."/>
            <person name="Zampolli J."/>
            <person name="Presti I."/>
            <person name="Cappelletti M."/>
            <person name="D'Ursi P."/>
            <person name="Orro A."/>
            <person name="Mezzelani A."/>
            <person name="Milanesi L."/>
        </authorList>
    </citation>
    <scope>NUCLEOTIDE SEQUENCE [LARGE SCALE GENOMIC DNA]</scope>
    <source>
        <strain evidence="7 8">R7</strain>
    </source>
</reference>
<dbReference type="PROSITE" id="PS50931">
    <property type="entry name" value="HTH_LYSR"/>
    <property type="match status" value="1"/>
</dbReference>
<dbReference type="InterPro" id="IPR000847">
    <property type="entry name" value="LysR_HTH_N"/>
</dbReference>
<organism evidence="7 8">
    <name type="scientific">Rhodococcus opacus</name>
    <name type="common">Nocardia opaca</name>
    <dbReference type="NCBI Taxonomy" id="37919"/>
    <lineage>
        <taxon>Bacteria</taxon>
        <taxon>Bacillati</taxon>
        <taxon>Actinomycetota</taxon>
        <taxon>Actinomycetes</taxon>
        <taxon>Mycobacteriales</taxon>
        <taxon>Nocardiaceae</taxon>
        <taxon>Rhodococcus</taxon>
    </lineage>
</organism>
<evidence type="ECO:0000256" key="1">
    <source>
        <dbReference type="ARBA" id="ARBA00009437"/>
    </source>
</evidence>
<dbReference type="Gene3D" id="3.40.190.10">
    <property type="entry name" value="Periplasmic binding protein-like II"/>
    <property type="match status" value="2"/>
</dbReference>
<dbReference type="SUPFAM" id="SSF53850">
    <property type="entry name" value="Periplasmic binding protein-like II"/>
    <property type="match status" value="1"/>
</dbReference>
<accession>A0A076EDM3</accession>
<name>A0A076EDM3_RHOOP</name>
<keyword evidence="5" id="KW-0804">Transcription</keyword>
<dbReference type="Gene3D" id="1.10.10.10">
    <property type="entry name" value="Winged helix-like DNA-binding domain superfamily/Winged helix DNA-binding domain"/>
    <property type="match status" value="1"/>
</dbReference>
<dbReference type="GO" id="GO:0003677">
    <property type="term" value="F:DNA binding"/>
    <property type="evidence" value="ECO:0007669"/>
    <property type="project" value="UniProtKB-KW"/>
</dbReference>
<evidence type="ECO:0000313" key="7">
    <source>
        <dbReference type="EMBL" id="AII03203.1"/>
    </source>
</evidence>
<feature type="domain" description="HTH lysR-type" evidence="6">
    <location>
        <begin position="2"/>
        <end position="59"/>
    </location>
</feature>
<dbReference type="InterPro" id="IPR036388">
    <property type="entry name" value="WH-like_DNA-bd_sf"/>
</dbReference>
<dbReference type="GO" id="GO:0032993">
    <property type="term" value="C:protein-DNA complex"/>
    <property type="evidence" value="ECO:0007669"/>
    <property type="project" value="TreeGrafter"/>
</dbReference>
<dbReference type="EMBL" id="CP008947">
    <property type="protein sequence ID" value="AII03203.1"/>
    <property type="molecule type" value="Genomic_DNA"/>
</dbReference>
<dbReference type="AlphaFoldDB" id="A0A076EDM3"/>
<gene>
    <name evidence="7" type="ORF">EP51_00385</name>
</gene>
<dbReference type="Proteomes" id="UP000028488">
    <property type="component" value="Chromosome"/>
</dbReference>
<comment type="similarity">
    <text evidence="1">Belongs to the LysR transcriptional regulatory family.</text>
</comment>
<sequence>MLDVRRLRLLYELDRHGTIASVAQALHFAPSGVSQQLSQLETEAGVRLLERVGRNVRLTAQAKVLVEHAKKVFAQLEQAESDLAAAAHQPVGTIRVGAFQTVAESIVPGALVALHQHERLRVEVVEAKPSTALPALLARDLDLLITEQFPGHPFPVPAEIIRLPVADDPLYLARPNHPASWDLADARHDAWVMEPEGSVGRRWAIARCRDAGFEPDIQFEAANLSIHVQLVHAGHASAFLPGLLWRTHPRPPGLHRLPGEKRSISIALRAGSETHPSITAVCGAIQSAAAAIPTNV</sequence>
<evidence type="ECO:0000256" key="2">
    <source>
        <dbReference type="ARBA" id="ARBA00023015"/>
    </source>
</evidence>
<dbReference type="Pfam" id="PF00126">
    <property type="entry name" value="HTH_1"/>
    <property type="match status" value="1"/>
</dbReference>
<keyword evidence="2" id="KW-0805">Transcription regulation</keyword>
<keyword evidence="3" id="KW-0238">DNA-binding</keyword>
<keyword evidence="4" id="KW-0010">Activator</keyword>
<dbReference type="PANTHER" id="PTHR30346">
    <property type="entry name" value="TRANSCRIPTIONAL DUAL REGULATOR HCAR-RELATED"/>
    <property type="match status" value="1"/>
</dbReference>
<evidence type="ECO:0000256" key="3">
    <source>
        <dbReference type="ARBA" id="ARBA00023125"/>
    </source>
</evidence>
<evidence type="ECO:0000259" key="6">
    <source>
        <dbReference type="PROSITE" id="PS50931"/>
    </source>
</evidence>
<dbReference type="GO" id="GO:0003700">
    <property type="term" value="F:DNA-binding transcription factor activity"/>
    <property type="evidence" value="ECO:0007669"/>
    <property type="project" value="InterPro"/>
</dbReference>
<dbReference type="Pfam" id="PF03466">
    <property type="entry name" value="LysR_substrate"/>
    <property type="match status" value="1"/>
</dbReference>
<proteinExistence type="inferred from homology"/>
<dbReference type="InterPro" id="IPR005119">
    <property type="entry name" value="LysR_subst-bd"/>
</dbReference>
<dbReference type="InterPro" id="IPR036390">
    <property type="entry name" value="WH_DNA-bd_sf"/>
</dbReference>
<dbReference type="SUPFAM" id="SSF46785">
    <property type="entry name" value="Winged helix' DNA-binding domain"/>
    <property type="match status" value="1"/>
</dbReference>
<dbReference type="eggNOG" id="COG0583">
    <property type="taxonomic scope" value="Bacteria"/>
</dbReference>
<dbReference type="PANTHER" id="PTHR30346:SF29">
    <property type="entry name" value="LYSR SUBSTRATE-BINDING"/>
    <property type="match status" value="1"/>
</dbReference>
<evidence type="ECO:0000256" key="5">
    <source>
        <dbReference type="ARBA" id="ARBA00023163"/>
    </source>
</evidence>
<evidence type="ECO:0000256" key="4">
    <source>
        <dbReference type="ARBA" id="ARBA00023159"/>
    </source>
</evidence>